<dbReference type="OrthoDB" id="7054907at2"/>
<evidence type="ECO:0000313" key="3">
    <source>
        <dbReference type="EMBL" id="REH44707.1"/>
    </source>
</evidence>
<gene>
    <name evidence="3" type="ORF">BCF44_108187</name>
</gene>
<dbReference type="GO" id="GO:0016705">
    <property type="term" value="F:oxidoreductase activity, acting on paired donors, with incorporation or reduction of molecular oxygen"/>
    <property type="evidence" value="ECO:0007669"/>
    <property type="project" value="InterPro"/>
</dbReference>
<proteinExistence type="predicted"/>
<dbReference type="InterPro" id="IPR011251">
    <property type="entry name" value="Luciferase-like_dom"/>
</dbReference>
<dbReference type="InterPro" id="IPR050564">
    <property type="entry name" value="F420-G6PD/mer"/>
</dbReference>
<dbReference type="SUPFAM" id="SSF51679">
    <property type="entry name" value="Bacterial luciferase-like"/>
    <property type="match status" value="1"/>
</dbReference>
<dbReference type="InterPro" id="IPR036661">
    <property type="entry name" value="Luciferase-like_sf"/>
</dbReference>
<reference evidence="3 4" key="1">
    <citation type="submission" date="2018-08" db="EMBL/GenBank/DDBJ databases">
        <title>Genomic Encyclopedia of Archaeal and Bacterial Type Strains, Phase II (KMG-II): from individual species to whole genera.</title>
        <authorList>
            <person name="Goeker M."/>
        </authorList>
    </citation>
    <scope>NUCLEOTIDE SEQUENCE [LARGE SCALE GENOMIC DNA]</scope>
    <source>
        <strain evidence="3 4">DSM 45791</strain>
    </source>
</reference>
<evidence type="ECO:0000256" key="1">
    <source>
        <dbReference type="ARBA" id="ARBA00023002"/>
    </source>
</evidence>
<dbReference type="Gene3D" id="3.20.20.30">
    <property type="entry name" value="Luciferase-like domain"/>
    <property type="match status" value="1"/>
</dbReference>
<dbReference type="AlphaFoldDB" id="A0A3E0HGQ5"/>
<sequence>MGIGISLQAPAGVDNYVDAIVDKARKAAAAGVRSAWFGQRFDYDAAALAATVGREVPGLHVGTSAIPVYGRHPLLVGAQAQTAQAATGGRFHLGLGLGAGPLVEATFGVRADRPIALLREFLTALRQYLDTGGSDHRGELITAVTPMPAALPGASPTPILVAAMGPQALRVTGELADGTLPLLAGPKVLAEHIVPPLERAAAGRPAPRVVAMINAAVTADVDATRERAAKQIAFLDQFPSYQRVLRLGGFTSGVELAAIGDERLVAAAIREHFDAGATEVVVSSAFAAAEDQERTWRLLGELGA</sequence>
<accession>A0A3E0HGQ5</accession>
<dbReference type="InterPro" id="IPR019910">
    <property type="entry name" value="Lucif-like_OxRdtase_MSMEG_4879"/>
</dbReference>
<dbReference type="PANTHER" id="PTHR43244">
    <property type="match status" value="1"/>
</dbReference>
<name>A0A3E0HGQ5_9PSEU</name>
<keyword evidence="4" id="KW-1185">Reference proteome</keyword>
<dbReference type="RefSeq" id="WP_116176643.1">
    <property type="nucleotide sequence ID" value="NZ_CP144375.1"/>
</dbReference>
<protein>
    <submittedName>
        <fullName evidence="3">F420-dependent oxidoreductase-like protein</fullName>
    </submittedName>
</protein>
<dbReference type="Proteomes" id="UP000256269">
    <property type="component" value="Unassembled WGS sequence"/>
</dbReference>
<dbReference type="EMBL" id="QUNO01000008">
    <property type="protein sequence ID" value="REH44707.1"/>
    <property type="molecule type" value="Genomic_DNA"/>
</dbReference>
<feature type="domain" description="Luciferase-like" evidence="2">
    <location>
        <begin position="15"/>
        <end position="279"/>
    </location>
</feature>
<organism evidence="3 4">
    <name type="scientific">Kutzneria buriramensis</name>
    <dbReference type="NCBI Taxonomy" id="1045776"/>
    <lineage>
        <taxon>Bacteria</taxon>
        <taxon>Bacillati</taxon>
        <taxon>Actinomycetota</taxon>
        <taxon>Actinomycetes</taxon>
        <taxon>Pseudonocardiales</taxon>
        <taxon>Pseudonocardiaceae</taxon>
        <taxon>Kutzneria</taxon>
    </lineage>
</organism>
<evidence type="ECO:0000313" key="4">
    <source>
        <dbReference type="Proteomes" id="UP000256269"/>
    </source>
</evidence>
<keyword evidence="1" id="KW-0560">Oxidoreductase</keyword>
<evidence type="ECO:0000259" key="2">
    <source>
        <dbReference type="Pfam" id="PF00296"/>
    </source>
</evidence>
<dbReference type="NCBIfam" id="TIGR03564">
    <property type="entry name" value="F420_MSMEG_4879"/>
    <property type="match status" value="1"/>
</dbReference>
<comment type="caution">
    <text evidence="3">The sequence shown here is derived from an EMBL/GenBank/DDBJ whole genome shotgun (WGS) entry which is preliminary data.</text>
</comment>
<dbReference type="Pfam" id="PF00296">
    <property type="entry name" value="Bac_luciferase"/>
    <property type="match status" value="1"/>
</dbReference>
<dbReference type="PANTHER" id="PTHR43244:SF1">
    <property type="entry name" value="5,10-METHYLENETETRAHYDROMETHANOPTERIN REDUCTASE"/>
    <property type="match status" value="1"/>
</dbReference>